<evidence type="ECO:0000313" key="10">
    <source>
        <dbReference type="Proteomes" id="UP000006461"/>
    </source>
</evidence>
<dbReference type="AlphaFoldDB" id="I4EQC4"/>
<dbReference type="GO" id="GO:0006144">
    <property type="term" value="P:purine nucleobase metabolic process"/>
    <property type="evidence" value="ECO:0007669"/>
    <property type="project" value="UniProtKB-KW"/>
</dbReference>
<keyword evidence="6" id="KW-0456">Lyase</keyword>
<evidence type="ECO:0000256" key="2">
    <source>
        <dbReference type="ARBA" id="ARBA00004754"/>
    </source>
</evidence>
<evidence type="ECO:0000256" key="7">
    <source>
        <dbReference type="SAM" id="MobiDB-lite"/>
    </source>
</evidence>
<dbReference type="EMBL" id="FO203431">
    <property type="protein sequence ID" value="CCH85587.1"/>
    <property type="molecule type" value="Genomic_DNA"/>
</dbReference>
<dbReference type="PATRIC" id="fig|477641.3.peg.116"/>
<dbReference type="PANTHER" id="PTHR43466">
    <property type="entry name" value="2-OXO-4-HYDROXY-4-CARBOXY-5-UREIDOIMIDAZOLINE DECARBOXYLASE-RELATED"/>
    <property type="match status" value="1"/>
</dbReference>
<dbReference type="NCBIfam" id="NF010372">
    <property type="entry name" value="PRK13798.1"/>
    <property type="match status" value="1"/>
</dbReference>
<evidence type="ECO:0000313" key="9">
    <source>
        <dbReference type="EMBL" id="CCH85587.1"/>
    </source>
</evidence>
<dbReference type="eggNOG" id="COG3195">
    <property type="taxonomic scope" value="Bacteria"/>
</dbReference>
<reference evidence="9 10" key="1">
    <citation type="journal article" date="2012" name="J. Bacteriol.">
        <title>Genome Sequence of Radiation-Resistant Modestobacter marinus Strain BC501, a Representative Actinobacterium That Thrives on Calcareous Stone Surfaces.</title>
        <authorList>
            <person name="Normand P."/>
            <person name="Gury J."/>
            <person name="Pujic P."/>
            <person name="Chouaia B."/>
            <person name="Crotti E."/>
            <person name="Brusetti L."/>
            <person name="Daffonchio D."/>
            <person name="Vacherie B."/>
            <person name="Barbe V."/>
            <person name="Medigue C."/>
            <person name="Calteau A."/>
            <person name="Ghodhbane-Gtari F."/>
            <person name="Essoussi I."/>
            <person name="Nouioui I."/>
            <person name="Abbassi-Ghozzi I."/>
            <person name="Gtari M."/>
        </authorList>
    </citation>
    <scope>NUCLEOTIDE SEQUENCE [LARGE SCALE GENOMIC DNA]</scope>
    <source>
        <strain evidence="10">BC 501</strain>
    </source>
</reference>
<dbReference type="OMA" id="AHPMIGD"/>
<feature type="region of interest" description="Disordered" evidence="7">
    <location>
        <begin position="79"/>
        <end position="99"/>
    </location>
</feature>
<comment type="pathway">
    <text evidence="2">Purine metabolism; urate degradation; (S)-allantoin from urate: step 3/3.</text>
</comment>
<evidence type="ECO:0000256" key="6">
    <source>
        <dbReference type="ARBA" id="ARBA00023239"/>
    </source>
</evidence>
<dbReference type="HOGENOM" id="CLU_092522_2_0_11"/>
<dbReference type="InterPro" id="IPR018020">
    <property type="entry name" value="OHCU_decarboxylase"/>
</dbReference>
<name>I4EQC4_MODI5</name>
<keyword evidence="4" id="KW-0659">Purine metabolism</keyword>
<dbReference type="STRING" id="477641.MODMU_0115"/>
<accession>I4EQC4</accession>
<evidence type="ECO:0000259" key="8">
    <source>
        <dbReference type="Pfam" id="PF09349"/>
    </source>
</evidence>
<sequence length="175" mass="19320">MAEPAVPPALMRFNSEPVEQVEDVLQAINAAPRFATEVAVGRPYPDVDTLVRRVEQVSRALPWEEVAVALTAHPRIGDRVTGSTAEARSSRREQNGMSAADAELRAAVLAGNRAYEQRFHHVFLIRAAGRTAEEMLAELDRRLANDPETERSEVTEQLAQITALRVRRLVEEGAA</sequence>
<gene>
    <name evidence="9" type="ordered locus">MODMU_0115</name>
</gene>
<protein>
    <recommendedName>
        <fullName evidence="3">2-oxo-4-hydroxy-4-carboxy-5-ureidoimidazoline decarboxylase</fullName>
        <ecNumber evidence="3">4.1.1.97</ecNumber>
    </recommendedName>
</protein>
<dbReference type="Gene3D" id="1.10.3330.10">
    <property type="entry name" value="Oxo-4-hydroxy-4-carboxy-5-ureidoimidazoline decarboxylase"/>
    <property type="match status" value="1"/>
</dbReference>
<dbReference type="KEGG" id="mmar:MODMU_0115"/>
<comment type="catalytic activity">
    <reaction evidence="1">
        <text>5-hydroxy-2-oxo-4-ureido-2,5-dihydro-1H-imidazole-5-carboxylate + H(+) = (S)-allantoin + CO2</text>
        <dbReference type="Rhea" id="RHEA:26301"/>
        <dbReference type="ChEBI" id="CHEBI:15378"/>
        <dbReference type="ChEBI" id="CHEBI:15678"/>
        <dbReference type="ChEBI" id="CHEBI:16526"/>
        <dbReference type="ChEBI" id="CHEBI:58639"/>
        <dbReference type="EC" id="4.1.1.97"/>
    </reaction>
</comment>
<proteinExistence type="predicted"/>
<feature type="domain" description="Oxo-4-hydroxy-4-carboxy-5-ureidoimidazoline decarboxylase" evidence="8">
    <location>
        <begin position="14"/>
        <end position="166"/>
    </location>
</feature>
<evidence type="ECO:0000256" key="5">
    <source>
        <dbReference type="ARBA" id="ARBA00022793"/>
    </source>
</evidence>
<dbReference type="OrthoDB" id="5243781at2"/>
<evidence type="ECO:0000256" key="4">
    <source>
        <dbReference type="ARBA" id="ARBA00022631"/>
    </source>
</evidence>
<organism evidence="9 10">
    <name type="scientific">Modestobacter italicus (strain DSM 44449 / CECT 9708 / BC 501)</name>
    <dbReference type="NCBI Taxonomy" id="2732864"/>
    <lineage>
        <taxon>Bacteria</taxon>
        <taxon>Bacillati</taxon>
        <taxon>Actinomycetota</taxon>
        <taxon>Actinomycetes</taxon>
        <taxon>Geodermatophilales</taxon>
        <taxon>Geodermatophilaceae</taxon>
        <taxon>Modestobacter</taxon>
    </lineage>
</organism>
<dbReference type="Proteomes" id="UP000006461">
    <property type="component" value="Chromosome"/>
</dbReference>
<dbReference type="InterPro" id="IPR017595">
    <property type="entry name" value="OHCU_decarboxylase-2"/>
</dbReference>
<dbReference type="EC" id="4.1.1.97" evidence="3"/>
<keyword evidence="5" id="KW-0210">Decarboxylase</keyword>
<dbReference type="InterPro" id="IPR036778">
    <property type="entry name" value="OHCU_decarboxylase_sf"/>
</dbReference>
<dbReference type="NCBIfam" id="TIGR03180">
    <property type="entry name" value="UraD_2"/>
    <property type="match status" value="1"/>
</dbReference>
<dbReference type="GO" id="GO:0051997">
    <property type="term" value="F:2-oxo-4-hydroxy-4-carboxy-5-ureidoimidazoline decarboxylase activity"/>
    <property type="evidence" value="ECO:0007669"/>
    <property type="project" value="UniProtKB-EC"/>
</dbReference>
<evidence type="ECO:0000256" key="3">
    <source>
        <dbReference type="ARBA" id="ARBA00012257"/>
    </source>
</evidence>
<dbReference type="Pfam" id="PF09349">
    <property type="entry name" value="OHCU_decarbox"/>
    <property type="match status" value="1"/>
</dbReference>
<keyword evidence="10" id="KW-1185">Reference proteome</keyword>
<dbReference type="PANTHER" id="PTHR43466:SF1">
    <property type="entry name" value="2-OXO-4-HYDROXY-4-CARBOXY-5-UREIDOIMIDAZOLINE DECARBOXYLASE-RELATED"/>
    <property type="match status" value="1"/>
</dbReference>
<dbReference type="SUPFAM" id="SSF158694">
    <property type="entry name" value="UraD-Like"/>
    <property type="match status" value="1"/>
</dbReference>
<dbReference type="GO" id="GO:0019628">
    <property type="term" value="P:urate catabolic process"/>
    <property type="evidence" value="ECO:0007669"/>
    <property type="project" value="TreeGrafter"/>
</dbReference>
<evidence type="ECO:0000256" key="1">
    <source>
        <dbReference type="ARBA" id="ARBA00001163"/>
    </source>
</evidence>